<dbReference type="Pfam" id="PF00989">
    <property type="entry name" value="PAS"/>
    <property type="match status" value="2"/>
</dbReference>
<dbReference type="InterPro" id="IPR016132">
    <property type="entry name" value="Phyto_chromo_attachment"/>
</dbReference>
<dbReference type="GO" id="GO:0009585">
    <property type="term" value="P:red, far-red light phototransduction"/>
    <property type="evidence" value="ECO:0007669"/>
    <property type="project" value="InterPro"/>
</dbReference>
<dbReference type="PROSITE" id="PS50112">
    <property type="entry name" value="PAS"/>
    <property type="match status" value="2"/>
</dbReference>
<feature type="domain" description="PAS" evidence="14">
    <location>
        <begin position="637"/>
        <end position="707"/>
    </location>
</feature>
<keyword evidence="15" id="KW-1185">Reference proteome</keyword>
<evidence type="ECO:0000256" key="5">
    <source>
        <dbReference type="ARBA" id="ARBA00022991"/>
    </source>
</evidence>
<feature type="compositionally biased region" description="Low complexity" evidence="11">
    <location>
        <begin position="366"/>
        <end position="375"/>
    </location>
</feature>
<keyword evidence="3 9" id="KW-0600">Photoreceptor protein</keyword>
<dbReference type="SMART" id="SM00387">
    <property type="entry name" value="HATPase_c"/>
    <property type="match status" value="1"/>
</dbReference>
<keyword evidence="4 9" id="KW-0716">Sensory transduction</keyword>
<dbReference type="SMART" id="SM00091">
    <property type="entry name" value="PAS"/>
    <property type="match status" value="2"/>
</dbReference>
<dbReference type="Gene3D" id="3.30.450.40">
    <property type="match status" value="1"/>
</dbReference>
<evidence type="ECO:0000256" key="2">
    <source>
        <dbReference type="ARBA" id="ARBA00008235"/>
    </source>
</evidence>
<dbReference type="InterPro" id="IPR000014">
    <property type="entry name" value="PAS"/>
</dbReference>
<protein>
    <recommendedName>
        <fullName evidence="9">Phytochrome</fullName>
    </recommendedName>
</protein>
<dbReference type="PROSITE" id="PS50109">
    <property type="entry name" value="HIS_KIN"/>
    <property type="match status" value="1"/>
</dbReference>
<dbReference type="InterPro" id="IPR036890">
    <property type="entry name" value="HATPase_C_sf"/>
</dbReference>
<dbReference type="SUPFAM" id="SSF55785">
    <property type="entry name" value="PYP-like sensor domain (PAS domain)"/>
    <property type="match status" value="3"/>
</dbReference>
<dbReference type="GO" id="GO:0009881">
    <property type="term" value="F:photoreceptor activity"/>
    <property type="evidence" value="ECO:0007669"/>
    <property type="project" value="UniProtKB-KW"/>
</dbReference>
<dbReference type="PANTHER" id="PTHR47876">
    <property type="entry name" value="OS08G0260000 PROTEIN"/>
    <property type="match status" value="1"/>
</dbReference>
<dbReference type="InterPro" id="IPR013767">
    <property type="entry name" value="PAS_fold"/>
</dbReference>
<feature type="domain" description="Histidine kinase" evidence="13">
    <location>
        <begin position="922"/>
        <end position="1141"/>
    </location>
</feature>
<feature type="compositionally biased region" description="Polar residues" evidence="11">
    <location>
        <begin position="608"/>
        <end position="618"/>
    </location>
</feature>
<dbReference type="Proteomes" id="UP001515500">
    <property type="component" value="Unplaced"/>
</dbReference>
<feature type="region of interest" description="Disordered" evidence="11">
    <location>
        <begin position="608"/>
        <end position="630"/>
    </location>
</feature>
<dbReference type="GO" id="GO:0009584">
    <property type="term" value="P:detection of visible light"/>
    <property type="evidence" value="ECO:0007669"/>
    <property type="project" value="InterPro"/>
</dbReference>
<dbReference type="RefSeq" id="XP_039118436.1">
    <property type="nucleotide sequence ID" value="XM_039262502.1"/>
</dbReference>
<evidence type="ECO:0000259" key="13">
    <source>
        <dbReference type="PROSITE" id="PS50109"/>
    </source>
</evidence>
<evidence type="ECO:0000256" key="8">
    <source>
        <dbReference type="ARBA" id="ARBA00023170"/>
    </source>
</evidence>
<dbReference type="Gene3D" id="3.30.565.10">
    <property type="entry name" value="Histidine kinase-like ATPase, C-terminal domain"/>
    <property type="match status" value="1"/>
</dbReference>
<dbReference type="Pfam" id="PF00360">
    <property type="entry name" value="PHY"/>
    <property type="match status" value="1"/>
</dbReference>
<evidence type="ECO:0000259" key="12">
    <source>
        <dbReference type="PROSITE" id="PS50046"/>
    </source>
</evidence>
<dbReference type="Pfam" id="PF02518">
    <property type="entry name" value="HATPase_c"/>
    <property type="match status" value="1"/>
</dbReference>
<dbReference type="InterPro" id="IPR001294">
    <property type="entry name" value="Phytochrome"/>
</dbReference>
<comment type="similarity">
    <text evidence="2 9">Belongs to the phytochrome family.</text>
</comment>
<evidence type="ECO:0000256" key="6">
    <source>
        <dbReference type="ARBA" id="ARBA00023015"/>
    </source>
</evidence>
<dbReference type="InterPro" id="IPR012129">
    <property type="entry name" value="Phytochrome_A-E"/>
</dbReference>
<dbReference type="CDD" id="cd00130">
    <property type="entry name" value="PAS"/>
    <property type="match status" value="2"/>
</dbReference>
<dbReference type="InterPro" id="IPR035965">
    <property type="entry name" value="PAS-like_dom_sf"/>
</dbReference>
<evidence type="ECO:0000259" key="14">
    <source>
        <dbReference type="PROSITE" id="PS50112"/>
    </source>
</evidence>
<dbReference type="Gene3D" id="3.30.450.20">
    <property type="entry name" value="PAS domain"/>
    <property type="match status" value="3"/>
</dbReference>
<dbReference type="InterPro" id="IPR005467">
    <property type="entry name" value="His_kinase_dom"/>
</dbReference>
<dbReference type="PANTHER" id="PTHR47876:SF3">
    <property type="entry name" value="PHYTOCHROME 1"/>
    <property type="match status" value="1"/>
</dbReference>
<feature type="binding site" description="covalent" evidence="10">
    <location>
        <position position="332"/>
    </location>
    <ligand>
        <name>phytochromobilin</name>
        <dbReference type="ChEBI" id="CHEBI:189064"/>
    </ligand>
</feature>
<evidence type="ECO:0000256" key="9">
    <source>
        <dbReference type="PIRNR" id="PIRNR000084"/>
    </source>
</evidence>
<dbReference type="Gene3D" id="3.30.450.270">
    <property type="match status" value="1"/>
</dbReference>
<evidence type="ECO:0000313" key="16">
    <source>
        <dbReference type="RefSeq" id="XP_039118436.1"/>
    </source>
</evidence>
<dbReference type="SUPFAM" id="SSF55874">
    <property type="entry name" value="ATPase domain of HSP90 chaperone/DNA topoisomerase II/histidine kinase"/>
    <property type="match status" value="1"/>
</dbReference>
<dbReference type="SUPFAM" id="SSF55781">
    <property type="entry name" value="GAF domain-like"/>
    <property type="match status" value="2"/>
</dbReference>
<dbReference type="NCBIfam" id="TIGR00229">
    <property type="entry name" value="sensory_box"/>
    <property type="match status" value="1"/>
</dbReference>
<evidence type="ECO:0000256" key="3">
    <source>
        <dbReference type="ARBA" id="ARBA00022543"/>
    </source>
</evidence>
<dbReference type="GO" id="GO:0006355">
    <property type="term" value="P:regulation of DNA-templated transcription"/>
    <property type="evidence" value="ECO:0007669"/>
    <property type="project" value="InterPro"/>
</dbReference>
<name>A0AB40ATX8_DIOCR</name>
<proteinExistence type="inferred from homology"/>
<gene>
    <name evidence="16" type="primary">LOC120254396</name>
</gene>
<keyword evidence="6 9" id="KW-0805">Transcription regulation</keyword>
<evidence type="ECO:0000256" key="10">
    <source>
        <dbReference type="PIRSR" id="PIRSR000084-50"/>
    </source>
</evidence>
<dbReference type="InterPro" id="IPR013654">
    <property type="entry name" value="PAS_2"/>
</dbReference>
<dbReference type="Pfam" id="PF01590">
    <property type="entry name" value="GAF"/>
    <property type="match status" value="1"/>
</dbReference>
<reference evidence="16" key="1">
    <citation type="submission" date="2025-08" db="UniProtKB">
        <authorList>
            <consortium name="RefSeq"/>
        </authorList>
    </citation>
    <scope>IDENTIFICATION</scope>
</reference>
<sequence length="1155" mass="128655">MASSRPAISSSSSRSRRNNAIRIITQTAIDAKNAAEFEEQGSSFDYTQTVLPSHEVNSNPEPQRTSDKVTAYLQHIKKAKLIQPFGCLIAIHEESFKIMAYSENAPEMLTMVSHAVPTSSERSTTTSLGISIGTDMRTIFTSASAAALQKALGYNEVSLLNPILVHCKTSGKPFYAIVHRVTGCLIFDFEPVKPSDIPTSTTASGALQSYKLAAKAIARLQSLPGGSMDTLCETLVEEVFQFTGYDRVMVYKFHEDDHGEVYQEITKPGMVPYLGLHYPATDIPQAARFLFIKNKVRMICDCRAKHVNIHQDETLPFDITFCGSTLRAAHNCHLQYMSNMNSIASLTMAVVVNEGEEEDDHLEPGQSSQQQQQQQQQKRKHLWGLVVCHNESPRFLPFPMRYACQFLMQVFSVHVTKELELENQIREKNILRTQTLLCDMLLRDTAPVGIITQSPNIMDLVKCDGAALLYDDRIWRLGLTPTKEQIRSIAHWLAEHHMAPTALSTDSLQDAGYPDAQALGDLVCGMAAAWVTSKDILFWFRSHAAAEIRWAGAKHETDDKDDGTKMHPRSSFKAFLQVTKMKSLPWKDFEMDAIHSLQLILRGTFNNPRTSVTTQRPSPSSPDDENKPERELELQTVANEMVRLIETANAPILAADVNGLISGWNTKIAQLTGLSAEDALGKHLLELVEESSMEVVRKMLFSTMQGQEEQKVEFLMKTHGARREAGPVVLVVNACASHDMNGRIAGACFVAQDMTDHKLVMDKFIRIQGDYKAIIHNPSPLIPPIFSIDEFGWCSEWNTAIAKLSGWSREQVINKMLLGEVFGVHNNACCRLKNQEAYVKLCIIINNAMTGQGTEKTDFDFFNRNGEHVQCLLSVSKKVDSEGTVTGLFFFLQTASQELQKEIQGQQHSEKSAITRLKALAYVRNAIRTPLSGVVYAQKTLEATDLNEEQRMILKAGANCHLQLNRVLSDLNLENIMDCCPELEVAEFVLRDVVVAAVSQVMITSRGRGIRIIDSLPDVFLTESLYGDNLRLQQVIANLLVVSVKYSPSGGLVEITANINKDRLGEHIHLVRLELSITHTGGGVPEELLSHMFGNYDELPVSEEGISLVVCMKLVKLMNGDIHYIRKEGKSTFVISLELASATNKTKDLALRISE</sequence>
<dbReference type="PROSITE" id="PS50046">
    <property type="entry name" value="PHYTOCHROME_2"/>
    <property type="match status" value="1"/>
</dbReference>
<organism evidence="15 16">
    <name type="scientific">Dioscorea cayennensis subsp. rotundata</name>
    <name type="common">White Guinea yam</name>
    <name type="synonym">Dioscorea rotundata</name>
    <dbReference type="NCBI Taxonomy" id="55577"/>
    <lineage>
        <taxon>Eukaryota</taxon>
        <taxon>Viridiplantae</taxon>
        <taxon>Streptophyta</taxon>
        <taxon>Embryophyta</taxon>
        <taxon>Tracheophyta</taxon>
        <taxon>Spermatophyta</taxon>
        <taxon>Magnoliopsida</taxon>
        <taxon>Liliopsida</taxon>
        <taxon>Dioscoreales</taxon>
        <taxon>Dioscoreaceae</taxon>
        <taxon>Dioscorea</taxon>
    </lineage>
</organism>
<dbReference type="SMART" id="SM00065">
    <property type="entry name" value="GAF"/>
    <property type="match status" value="1"/>
</dbReference>
<dbReference type="Pfam" id="PF08446">
    <property type="entry name" value="PAS_2"/>
    <property type="match status" value="1"/>
</dbReference>
<dbReference type="InterPro" id="IPR029016">
    <property type="entry name" value="GAF-like_dom_sf"/>
</dbReference>
<keyword evidence="5 9" id="KW-0157">Chromophore</keyword>
<keyword evidence="8 9" id="KW-0675">Receptor</keyword>
<dbReference type="PRINTS" id="PR01033">
    <property type="entry name" value="PHYTOCHROME"/>
</dbReference>
<dbReference type="GO" id="GO:0042803">
    <property type="term" value="F:protein homodimerization activity"/>
    <property type="evidence" value="ECO:0007669"/>
    <property type="project" value="InterPro"/>
</dbReference>
<keyword evidence="7 9" id="KW-0804">Transcription</keyword>
<dbReference type="GeneID" id="120254396"/>
<evidence type="ECO:0000313" key="15">
    <source>
        <dbReference type="Proteomes" id="UP001515500"/>
    </source>
</evidence>
<dbReference type="GO" id="GO:0017006">
    <property type="term" value="P:protein-tetrapyrrole linkage"/>
    <property type="evidence" value="ECO:0007669"/>
    <property type="project" value="InterPro"/>
</dbReference>
<evidence type="ECO:0000256" key="1">
    <source>
        <dbReference type="ARBA" id="ARBA00002479"/>
    </source>
</evidence>
<feature type="domain" description="PAS" evidence="14">
    <location>
        <begin position="767"/>
        <end position="822"/>
    </location>
</feature>
<accession>A0AB40ATX8</accession>
<evidence type="ECO:0000256" key="7">
    <source>
        <dbReference type="ARBA" id="ARBA00023163"/>
    </source>
</evidence>
<feature type="domain" description="Phytochrome chromophore attachment site" evidence="12">
    <location>
        <begin position="227"/>
        <end position="409"/>
    </location>
</feature>
<feature type="region of interest" description="Disordered" evidence="11">
    <location>
        <begin position="355"/>
        <end position="375"/>
    </location>
</feature>
<dbReference type="FunFam" id="3.30.450.270:FF:000001">
    <property type="entry name" value="Phytochrome"/>
    <property type="match status" value="1"/>
</dbReference>
<dbReference type="AlphaFoldDB" id="A0AB40ATX8"/>
<evidence type="ECO:0000256" key="11">
    <source>
        <dbReference type="SAM" id="MobiDB-lite"/>
    </source>
</evidence>
<comment type="PTM">
    <text evidence="10">Contains one covalently linked phytochromobilin chromophore.</text>
</comment>
<evidence type="ECO:0000256" key="4">
    <source>
        <dbReference type="ARBA" id="ARBA00022606"/>
    </source>
</evidence>
<comment type="function">
    <text evidence="1">Regulatory photoreceptor which exists in two forms that are reversibly interconvertible by light: the Pr form that absorbs maximally in the red region of the spectrum and the Pfr form that absorbs maximally in the far-red region. Photoconversion of Pr to Pfr induces an array of morphogenic responses, whereas reconversion of Pfr to Pr cancels the induction of those responses. Pfr controls the expression of a number of nuclear genes including those encoding the small subunit of ribulose-bisphosphate carboxylase, chlorophyll A/B binding protein, protochlorophyllide reductase, rRNA, etc. It also controls the expression of its own gene(s) in a negative feedback fashion.</text>
</comment>
<dbReference type="InterPro" id="IPR003594">
    <property type="entry name" value="HATPase_dom"/>
</dbReference>
<dbReference type="PIRSF" id="PIRSF000084">
    <property type="entry name" value="Phytochrome"/>
    <property type="match status" value="1"/>
</dbReference>
<dbReference type="InterPro" id="IPR043150">
    <property type="entry name" value="Phytochrome_PHY_sf"/>
</dbReference>
<dbReference type="InterPro" id="IPR013515">
    <property type="entry name" value="Phytochrome_cen-reg"/>
</dbReference>
<dbReference type="InterPro" id="IPR003018">
    <property type="entry name" value="GAF"/>
</dbReference>